<name>A0A938BNS2_9BACT</name>
<evidence type="ECO:0008006" key="4">
    <source>
        <dbReference type="Google" id="ProtNLM"/>
    </source>
</evidence>
<evidence type="ECO:0000313" key="3">
    <source>
        <dbReference type="Proteomes" id="UP000703893"/>
    </source>
</evidence>
<comment type="caution">
    <text evidence="2">The sequence shown here is derived from an EMBL/GenBank/DDBJ whole genome shotgun (WGS) entry which is preliminary data.</text>
</comment>
<evidence type="ECO:0000313" key="2">
    <source>
        <dbReference type="EMBL" id="MBM3275464.1"/>
    </source>
</evidence>
<proteinExistence type="predicted"/>
<evidence type="ECO:0000256" key="1">
    <source>
        <dbReference type="SAM" id="MobiDB-lite"/>
    </source>
</evidence>
<feature type="compositionally biased region" description="Polar residues" evidence="1">
    <location>
        <begin position="1"/>
        <end position="12"/>
    </location>
</feature>
<gene>
    <name evidence="2" type="ORF">FJZ00_09935</name>
</gene>
<feature type="non-terminal residue" evidence="2">
    <location>
        <position position="372"/>
    </location>
</feature>
<accession>A0A938BNS2</accession>
<sequence length="372" mass="38931">MDVGRVTSSSGLPQGGEEAGARPLQDGDVLVGKVLSTTGRMARVNVDGRTIDVQTAVPLSPGDELQMKVKNAGGQIRLQVIALQGKGSLMDDPHVAELLEKMGLPTDKASLAAAKALLAESGSVEPQQVRDMARLAAQLKTPEEKAAAAFLIARGLPATPEAVQLAIGRHNEAGTAGKKLADKLDALKKAAGQGSSDLLSALAGLELADPQGAGDLAEELARFVKQFNPPEAEILAFLKDRQGDLAERLAQNLSAILEGKAQETPEGAVKNALKELSGEVRFQQLSDSATASRPAPAEVRVPLMFPGATGELVVEKWQGNAKDTAGHSRVVLNLSMDSLGPITVDLMYSKGHVGGRLTVPDGDTREFLADRL</sequence>
<reference evidence="2 3" key="1">
    <citation type="submission" date="2019-03" db="EMBL/GenBank/DDBJ databases">
        <title>Lake Tanganyika Metagenome-Assembled Genomes (MAGs).</title>
        <authorList>
            <person name="Tran P."/>
        </authorList>
    </citation>
    <scope>NUCLEOTIDE SEQUENCE [LARGE SCALE GENOMIC DNA]</scope>
    <source>
        <strain evidence="2">K_DeepCast_65m_m2_236</strain>
    </source>
</reference>
<feature type="region of interest" description="Disordered" evidence="1">
    <location>
        <begin position="1"/>
        <end position="24"/>
    </location>
</feature>
<protein>
    <recommendedName>
        <fullName evidence="4">Flagellar hook-length control protein FliK</fullName>
    </recommendedName>
</protein>
<dbReference type="EMBL" id="VGJX01000584">
    <property type="protein sequence ID" value="MBM3275464.1"/>
    <property type="molecule type" value="Genomic_DNA"/>
</dbReference>
<dbReference type="AlphaFoldDB" id="A0A938BNS2"/>
<dbReference type="Proteomes" id="UP000703893">
    <property type="component" value="Unassembled WGS sequence"/>
</dbReference>
<organism evidence="2 3">
    <name type="scientific">Candidatus Tanganyikabacteria bacterium</name>
    <dbReference type="NCBI Taxonomy" id="2961651"/>
    <lineage>
        <taxon>Bacteria</taxon>
        <taxon>Bacillati</taxon>
        <taxon>Candidatus Sericytochromatia</taxon>
        <taxon>Candidatus Tanganyikabacteria</taxon>
    </lineage>
</organism>